<feature type="domain" description="CoA-binding" evidence="1">
    <location>
        <begin position="13"/>
        <end position="106"/>
    </location>
</feature>
<dbReference type="SMART" id="SM00881">
    <property type="entry name" value="CoA_binding"/>
    <property type="match status" value="1"/>
</dbReference>
<dbReference type="InterPro" id="IPR036291">
    <property type="entry name" value="NAD(P)-bd_dom_sf"/>
</dbReference>
<comment type="caution">
    <text evidence="2">The sequence shown here is derived from an EMBL/GenBank/DDBJ whole genome shotgun (WGS) entry which is preliminary data.</text>
</comment>
<organism evidence="2 3">
    <name type="scientific">Jeongeupia naejangsanensis</name>
    <dbReference type="NCBI Taxonomy" id="613195"/>
    <lineage>
        <taxon>Bacteria</taxon>
        <taxon>Pseudomonadati</taxon>
        <taxon>Pseudomonadota</taxon>
        <taxon>Betaproteobacteria</taxon>
        <taxon>Neisseriales</taxon>
        <taxon>Chitinibacteraceae</taxon>
        <taxon>Jeongeupia</taxon>
    </lineage>
</organism>
<evidence type="ECO:0000259" key="1">
    <source>
        <dbReference type="SMART" id="SM00881"/>
    </source>
</evidence>
<dbReference type="Gene3D" id="3.40.50.720">
    <property type="entry name" value="NAD(P)-binding Rossmann-like Domain"/>
    <property type="match status" value="1"/>
</dbReference>
<evidence type="ECO:0000313" key="2">
    <source>
        <dbReference type="EMBL" id="MBM3117240.1"/>
    </source>
</evidence>
<dbReference type="SUPFAM" id="SSF51735">
    <property type="entry name" value="NAD(P)-binding Rossmann-fold domains"/>
    <property type="match status" value="1"/>
</dbReference>
<proteinExistence type="predicted"/>
<dbReference type="PANTHER" id="PTHR33303:SF2">
    <property type="entry name" value="COA-BINDING DOMAIN-CONTAINING PROTEIN"/>
    <property type="match status" value="1"/>
</dbReference>
<dbReference type="Proteomes" id="UP000809431">
    <property type="component" value="Unassembled WGS sequence"/>
</dbReference>
<name>A0ABS2BNN2_9NEIS</name>
<dbReference type="Pfam" id="PF13380">
    <property type="entry name" value="CoA_binding_2"/>
    <property type="match status" value="1"/>
</dbReference>
<evidence type="ECO:0000313" key="3">
    <source>
        <dbReference type="Proteomes" id="UP000809431"/>
    </source>
</evidence>
<sequence length="137" mass="15013">MFRNPTDAEVRDFLSGVKRIAVVGLSPKQDRPSFRVSYYLQAEGFTIVPVRPGVNDVLGEIAYPTLDDIPGDIDLVDVFRRAEEVGAVVDAAIAKGARGIWIQSGIINEEAAERARDAGLFVVMDRCLMVEHARLLG</sequence>
<dbReference type="RefSeq" id="WP_203539465.1">
    <property type="nucleotide sequence ID" value="NZ_JAESND010000009.1"/>
</dbReference>
<dbReference type="InterPro" id="IPR003781">
    <property type="entry name" value="CoA-bd"/>
</dbReference>
<protein>
    <submittedName>
        <fullName evidence="2">CoA-binding protein</fullName>
    </submittedName>
</protein>
<gene>
    <name evidence="2" type="ORF">JMJ54_15505</name>
</gene>
<reference evidence="2 3" key="1">
    <citation type="submission" date="2021-01" db="EMBL/GenBank/DDBJ databases">
        <title>Draft Genome Sequence and Polyhydroxyalkanoate Biosynthetic Potential of Jeongeupia naejangsanensis Type Strain DSM 24253.</title>
        <authorList>
            <person name="Turrini P."/>
            <person name="Artuso I."/>
            <person name="Lugli G.A."/>
            <person name="Frangipani E."/>
            <person name="Ventura M."/>
            <person name="Visca P."/>
        </authorList>
    </citation>
    <scope>NUCLEOTIDE SEQUENCE [LARGE SCALE GENOMIC DNA]</scope>
    <source>
        <strain evidence="2 3">DSM 24253</strain>
    </source>
</reference>
<dbReference type="EMBL" id="JAESND010000009">
    <property type="protein sequence ID" value="MBM3117240.1"/>
    <property type="molecule type" value="Genomic_DNA"/>
</dbReference>
<accession>A0ABS2BNN2</accession>
<dbReference type="PANTHER" id="PTHR33303">
    <property type="entry name" value="CYTOPLASMIC PROTEIN-RELATED"/>
    <property type="match status" value="1"/>
</dbReference>
<keyword evidence="3" id="KW-1185">Reference proteome</keyword>